<evidence type="ECO:0000256" key="9">
    <source>
        <dbReference type="SAM" id="Phobius"/>
    </source>
</evidence>
<dbReference type="PROSITE" id="PS50929">
    <property type="entry name" value="ABC_TM1F"/>
    <property type="match status" value="2"/>
</dbReference>
<keyword evidence="3 9" id="KW-0812">Transmembrane</keyword>
<dbReference type="InterPro" id="IPR003439">
    <property type="entry name" value="ABC_transporter-like_ATP-bd"/>
</dbReference>
<dbReference type="InterPro" id="IPR027417">
    <property type="entry name" value="P-loop_NTPase"/>
</dbReference>
<organism evidence="12 13">
    <name type="scientific">Tegillarca granosa</name>
    <name type="common">Malaysian cockle</name>
    <name type="synonym">Anadara granosa</name>
    <dbReference type="NCBI Taxonomy" id="220873"/>
    <lineage>
        <taxon>Eukaryota</taxon>
        <taxon>Metazoa</taxon>
        <taxon>Spiralia</taxon>
        <taxon>Lophotrochozoa</taxon>
        <taxon>Mollusca</taxon>
        <taxon>Bivalvia</taxon>
        <taxon>Autobranchia</taxon>
        <taxon>Pteriomorphia</taxon>
        <taxon>Arcoida</taxon>
        <taxon>Arcoidea</taxon>
        <taxon>Arcidae</taxon>
        <taxon>Tegillarca</taxon>
    </lineage>
</organism>
<feature type="domain" description="ABC transmembrane type-1" evidence="11">
    <location>
        <begin position="1"/>
        <end position="152"/>
    </location>
</feature>
<evidence type="ECO:0000259" key="10">
    <source>
        <dbReference type="PROSITE" id="PS50893"/>
    </source>
</evidence>
<dbReference type="Gene3D" id="3.40.50.300">
    <property type="entry name" value="P-loop containing nucleotide triphosphate hydrolases"/>
    <property type="match status" value="1"/>
</dbReference>
<dbReference type="SUPFAM" id="SSF90123">
    <property type="entry name" value="ABC transporter transmembrane region"/>
    <property type="match status" value="2"/>
</dbReference>
<reference evidence="12 13" key="1">
    <citation type="submission" date="2022-12" db="EMBL/GenBank/DDBJ databases">
        <title>Chromosome-level genome of Tegillarca granosa.</title>
        <authorList>
            <person name="Kim J."/>
        </authorList>
    </citation>
    <scope>NUCLEOTIDE SEQUENCE [LARGE SCALE GENOMIC DNA]</scope>
    <source>
        <strain evidence="12">Teg-2019</strain>
        <tissue evidence="12">Adductor muscle</tissue>
    </source>
</reference>
<feature type="transmembrane region" description="Helical" evidence="9">
    <location>
        <begin position="133"/>
        <end position="152"/>
    </location>
</feature>
<keyword evidence="13" id="KW-1185">Reference proteome</keyword>
<evidence type="ECO:0000259" key="11">
    <source>
        <dbReference type="PROSITE" id="PS50929"/>
    </source>
</evidence>
<evidence type="ECO:0000256" key="1">
    <source>
        <dbReference type="ARBA" id="ARBA00004127"/>
    </source>
</evidence>
<dbReference type="PANTHER" id="PTHR24223:SF443">
    <property type="entry name" value="MULTIDRUG-RESISTANCE LIKE PROTEIN 1, ISOFORM I"/>
    <property type="match status" value="1"/>
</dbReference>
<keyword evidence="7 9" id="KW-1133">Transmembrane helix</keyword>
<evidence type="ECO:0000313" key="12">
    <source>
        <dbReference type="EMBL" id="KAJ8321375.1"/>
    </source>
</evidence>
<evidence type="ECO:0000256" key="6">
    <source>
        <dbReference type="ARBA" id="ARBA00022840"/>
    </source>
</evidence>
<keyword evidence="2" id="KW-0813">Transport</keyword>
<dbReference type="InterPro" id="IPR011527">
    <property type="entry name" value="ABC1_TM_dom"/>
</dbReference>
<dbReference type="EMBL" id="JARBDR010000095">
    <property type="protein sequence ID" value="KAJ8321375.1"/>
    <property type="molecule type" value="Genomic_DNA"/>
</dbReference>
<name>A0ABQ9G090_TEGGR</name>
<evidence type="ECO:0000256" key="7">
    <source>
        <dbReference type="ARBA" id="ARBA00022989"/>
    </source>
</evidence>
<comment type="subcellular location">
    <subcellularLocation>
        <location evidence="1">Endomembrane system</location>
        <topology evidence="1">Multi-pass membrane protein</topology>
    </subcellularLocation>
</comment>
<dbReference type="Gene3D" id="1.20.1560.10">
    <property type="entry name" value="ABC transporter type 1, transmembrane domain"/>
    <property type="match status" value="3"/>
</dbReference>
<keyword evidence="8 9" id="KW-0472">Membrane</keyword>
<keyword evidence="4" id="KW-0677">Repeat</keyword>
<accession>A0ABQ9G090</accession>
<proteinExistence type="predicted"/>
<dbReference type="Proteomes" id="UP001217089">
    <property type="component" value="Unassembled WGS sequence"/>
</dbReference>
<evidence type="ECO:0000256" key="2">
    <source>
        <dbReference type="ARBA" id="ARBA00022448"/>
    </source>
</evidence>
<dbReference type="InterPro" id="IPR036640">
    <property type="entry name" value="ABC1_TM_sf"/>
</dbReference>
<feature type="transmembrane region" description="Helical" evidence="9">
    <location>
        <begin position="31"/>
        <end position="50"/>
    </location>
</feature>
<dbReference type="SUPFAM" id="SSF52540">
    <property type="entry name" value="P-loop containing nucleoside triphosphate hydrolases"/>
    <property type="match status" value="1"/>
</dbReference>
<keyword evidence="6" id="KW-0067">ATP-binding</keyword>
<dbReference type="CDD" id="cd03250">
    <property type="entry name" value="ABCC_MRP_domain1"/>
    <property type="match status" value="1"/>
</dbReference>
<sequence length="732" mass="83876">MDNETRRKSTVGEIVNLISVDCDRMEEVNYYLLYCLSVPFRLSLGLFLLWNIFGTVVLAGISVILLLFPLNMILLHYDLKLNRELMEHRDKRCKILGEVINGIKVIKLYTWELSFLKKISEIRNKELRVGRKILIIDACYVFSYGLVPFLLFNNINFEIPKGSLTAVVGQVGAGKSSLLSAILGDMDTLEGEVIVNLFCKGSFKTGSIGYVPQIAWIQNDSVRENILFGKEFKHSLYHSVVKSCCLEPDLEMILAGDLTEIGEKGINLSGGQKQRLFITEADIYLLDDPLGAVDSHVGKHIFKNVIGEEGLLHNKTRILVTHGVRWLPKADFIIVMSDGVVSEIGTYQKLLNHNGPFSKFLRTYLLEHKTEVDTNSDNEDMTLKTSLFKRLNSLSAGDADEETVEMIDNWCWHQKKYTHALSQFYCTSLINYKTKTEDANILKENKRPFSLCDDNSQVVVKDFSEIQSSECDKKHCKTIQDEEVEEGKCCRCITIYSLVNAFLYDIITLQRERTLLVHLSVYLKYLRKFGIFGFIVSLIFVLLEELSNAGGRILLSKWTEDPTIMKTDLYNTTEYKTQNILYISLYTGFGFFKTLFDLLNALVIYNGTLKVSRSLHGEMLNTVLQLPVSFFDVTPFGRILNRFSSDIEKMDKKFPTILRMATYRRYYIPTSRQLERLESKTLSPVYSFLGETLQGSSTIRAYRQQKRFIEESQRRTDANIGSRYYVIVAEES</sequence>
<dbReference type="Pfam" id="PF00005">
    <property type="entry name" value="ABC_tran"/>
    <property type="match status" value="1"/>
</dbReference>
<comment type="caution">
    <text evidence="12">The sequence shown here is derived from an EMBL/GenBank/DDBJ whole genome shotgun (WGS) entry which is preliminary data.</text>
</comment>
<dbReference type="PANTHER" id="PTHR24223">
    <property type="entry name" value="ATP-BINDING CASSETTE SUB-FAMILY C"/>
    <property type="match status" value="1"/>
</dbReference>
<keyword evidence="5" id="KW-0547">Nucleotide-binding</keyword>
<dbReference type="InterPro" id="IPR050173">
    <property type="entry name" value="ABC_transporter_C-like"/>
</dbReference>
<feature type="transmembrane region" description="Helical" evidence="9">
    <location>
        <begin position="56"/>
        <end position="77"/>
    </location>
</feature>
<evidence type="ECO:0000256" key="4">
    <source>
        <dbReference type="ARBA" id="ARBA00022737"/>
    </source>
</evidence>
<dbReference type="PROSITE" id="PS50893">
    <property type="entry name" value="ABC_TRANSPORTER_2"/>
    <property type="match status" value="1"/>
</dbReference>
<protein>
    <submittedName>
        <fullName evidence="12">Uncharacterized protein</fullName>
    </submittedName>
</protein>
<gene>
    <name evidence="12" type="ORF">KUTeg_001057</name>
</gene>
<evidence type="ECO:0000256" key="3">
    <source>
        <dbReference type="ARBA" id="ARBA00022692"/>
    </source>
</evidence>
<evidence type="ECO:0000313" key="13">
    <source>
        <dbReference type="Proteomes" id="UP001217089"/>
    </source>
</evidence>
<feature type="domain" description="ABC transporter" evidence="10">
    <location>
        <begin position="133"/>
        <end position="363"/>
    </location>
</feature>
<evidence type="ECO:0000256" key="5">
    <source>
        <dbReference type="ARBA" id="ARBA00022741"/>
    </source>
</evidence>
<feature type="domain" description="ABC transmembrane type-1" evidence="11">
    <location>
        <begin position="535"/>
        <end position="732"/>
    </location>
</feature>
<dbReference type="Pfam" id="PF00664">
    <property type="entry name" value="ABC_membrane"/>
    <property type="match status" value="3"/>
</dbReference>
<evidence type="ECO:0000256" key="8">
    <source>
        <dbReference type="ARBA" id="ARBA00023136"/>
    </source>
</evidence>